<comment type="catalytic activity">
    <reaction evidence="8">
        <text>(1S,2R)-1-C-(indol-3-yl)glycerol 3-phosphate + L-serine = D-glyceraldehyde 3-phosphate + L-tryptophan + H2O</text>
        <dbReference type="Rhea" id="RHEA:10532"/>
        <dbReference type="ChEBI" id="CHEBI:15377"/>
        <dbReference type="ChEBI" id="CHEBI:33384"/>
        <dbReference type="ChEBI" id="CHEBI:57912"/>
        <dbReference type="ChEBI" id="CHEBI:58866"/>
        <dbReference type="ChEBI" id="CHEBI:59776"/>
        <dbReference type="EC" id="4.2.1.20"/>
    </reaction>
</comment>
<dbReference type="InterPro" id="IPR013785">
    <property type="entry name" value="Aldolase_TIM"/>
</dbReference>
<comment type="subunit">
    <text evidence="2">Tetramer of two alpha and two beta chains.</text>
</comment>
<dbReference type="UniPathway" id="UPA00035">
    <property type="reaction ID" value="UER00044"/>
</dbReference>
<dbReference type="GO" id="GO:0004834">
    <property type="term" value="F:tryptophan synthase activity"/>
    <property type="evidence" value="ECO:0007669"/>
    <property type="project" value="UniProtKB-EC"/>
</dbReference>
<evidence type="ECO:0000256" key="1">
    <source>
        <dbReference type="ARBA" id="ARBA00004733"/>
    </source>
</evidence>
<evidence type="ECO:0000313" key="9">
    <source>
        <dbReference type="EMBL" id="AEV30949.1"/>
    </source>
</evidence>
<evidence type="ECO:0000256" key="6">
    <source>
        <dbReference type="ARBA" id="ARBA00023141"/>
    </source>
</evidence>
<dbReference type="SUPFAM" id="SSF51366">
    <property type="entry name" value="Ribulose-phoshate binding barrel"/>
    <property type="match status" value="1"/>
</dbReference>
<evidence type="ECO:0000256" key="3">
    <source>
        <dbReference type="ARBA" id="ARBA00012043"/>
    </source>
</evidence>
<evidence type="ECO:0000256" key="5">
    <source>
        <dbReference type="ARBA" id="ARBA00022822"/>
    </source>
</evidence>
<keyword evidence="4" id="KW-0028">Amino-acid biosynthesis</keyword>
<dbReference type="AlphaFoldDB" id="G8QQL9"/>
<sequence>MPKIYSERTKTVVSSGKKFIIGYFLAGYPDEEDFFNVLEIVEKNAVDICEIGFPSKNPYADGQVIADIHAKVDFDTAIDIAYWKRIRESTGKPIWVMAYYEDFVATGIYRSFAEEGVFDAMVIPNTDFATRRELQKEMAPFGIDVVGFASPAMAENELAKVLESSSLVYEQLYVGQTGIAQSDEMYHPMLEYTKQYPQVICFAGFGINSYEKVNKVFQDGFHGAAIGTELVKRINISMNSLEKFLRELERAH</sequence>
<organism evidence="9 10">
    <name type="scientific">Sphaerochaeta pleomorpha (strain ATCC BAA-1885 / DSM 22778 / Grapes)</name>
    <dbReference type="NCBI Taxonomy" id="158190"/>
    <lineage>
        <taxon>Bacteria</taxon>
        <taxon>Pseudomonadati</taxon>
        <taxon>Spirochaetota</taxon>
        <taxon>Spirochaetia</taxon>
        <taxon>Spirochaetales</taxon>
        <taxon>Sphaerochaetaceae</taxon>
        <taxon>Sphaerochaeta</taxon>
    </lineage>
</organism>
<keyword evidence="5" id="KW-0822">Tryptophan biosynthesis</keyword>
<dbReference type="Pfam" id="PF00290">
    <property type="entry name" value="Trp_syntA"/>
    <property type="match status" value="1"/>
</dbReference>
<accession>G8QQL9</accession>
<dbReference type="GO" id="GO:0005829">
    <property type="term" value="C:cytosol"/>
    <property type="evidence" value="ECO:0007669"/>
    <property type="project" value="TreeGrafter"/>
</dbReference>
<dbReference type="RefSeq" id="WP_014271788.1">
    <property type="nucleotide sequence ID" value="NC_016633.1"/>
</dbReference>
<reference evidence="9 10" key="1">
    <citation type="submission" date="2011-11" db="EMBL/GenBank/DDBJ databases">
        <title>Complete sequence of Spirochaeta sp. grapes.</title>
        <authorList>
            <consortium name="US DOE Joint Genome Institute"/>
            <person name="Lucas S."/>
            <person name="Han J."/>
            <person name="Lapidus A."/>
            <person name="Cheng J.-F."/>
            <person name="Goodwin L."/>
            <person name="Pitluck S."/>
            <person name="Peters L."/>
            <person name="Ovchinnikova G."/>
            <person name="Munk A.C."/>
            <person name="Detter J.C."/>
            <person name="Han C."/>
            <person name="Tapia R."/>
            <person name="Land M."/>
            <person name="Hauser L."/>
            <person name="Kyrpides N."/>
            <person name="Ivanova N."/>
            <person name="Pagani I."/>
            <person name="Ritalahtilisa K."/>
            <person name="Loeffler F."/>
            <person name="Woyke T."/>
        </authorList>
    </citation>
    <scope>NUCLEOTIDE SEQUENCE [LARGE SCALE GENOMIC DNA]</scope>
    <source>
        <strain evidence="10">ATCC BAA-1885 / DSM 22778 / Grapes</strain>
    </source>
</reference>
<dbReference type="EC" id="4.2.1.20" evidence="3"/>
<dbReference type="KEGG" id="sgp:SpiGrapes_3204"/>
<evidence type="ECO:0000256" key="4">
    <source>
        <dbReference type="ARBA" id="ARBA00022605"/>
    </source>
</evidence>
<dbReference type="Proteomes" id="UP000005632">
    <property type="component" value="Chromosome"/>
</dbReference>
<keyword evidence="7" id="KW-0456">Lyase</keyword>
<gene>
    <name evidence="9" type="ordered locus">SpiGrapes_3204</name>
</gene>
<comment type="pathway">
    <text evidence="1">Amino-acid biosynthesis; L-tryptophan biosynthesis; L-tryptophan from chorismate: step 5/5.</text>
</comment>
<dbReference type="InterPro" id="IPR002028">
    <property type="entry name" value="Trp_synthase_suA"/>
</dbReference>
<evidence type="ECO:0000256" key="7">
    <source>
        <dbReference type="ARBA" id="ARBA00023239"/>
    </source>
</evidence>
<keyword evidence="6" id="KW-0057">Aromatic amino acid biosynthesis</keyword>
<name>G8QQL9_SPHPG</name>
<proteinExistence type="predicted"/>
<evidence type="ECO:0000256" key="8">
    <source>
        <dbReference type="ARBA" id="ARBA00049047"/>
    </source>
</evidence>
<dbReference type="PANTHER" id="PTHR43406">
    <property type="entry name" value="TRYPTOPHAN SYNTHASE, ALPHA CHAIN"/>
    <property type="match status" value="1"/>
</dbReference>
<dbReference type="EMBL" id="CP003155">
    <property type="protein sequence ID" value="AEV30949.1"/>
    <property type="molecule type" value="Genomic_DNA"/>
</dbReference>
<dbReference type="OrthoDB" id="9804578at2"/>
<evidence type="ECO:0000313" key="10">
    <source>
        <dbReference type="Proteomes" id="UP000005632"/>
    </source>
</evidence>
<evidence type="ECO:0000256" key="2">
    <source>
        <dbReference type="ARBA" id="ARBA00011270"/>
    </source>
</evidence>
<dbReference type="HOGENOM" id="CLU_016734_0_3_12"/>
<dbReference type="STRING" id="158190.SpiGrapes_3204"/>
<protein>
    <recommendedName>
        <fullName evidence="3">tryptophan synthase</fullName>
        <ecNumber evidence="3">4.2.1.20</ecNumber>
    </recommendedName>
</protein>
<dbReference type="InterPro" id="IPR011060">
    <property type="entry name" value="RibuloseP-bd_barrel"/>
</dbReference>
<dbReference type="eggNOG" id="COG0159">
    <property type="taxonomic scope" value="Bacteria"/>
</dbReference>
<dbReference type="Gene3D" id="3.20.20.70">
    <property type="entry name" value="Aldolase class I"/>
    <property type="match status" value="1"/>
</dbReference>
<keyword evidence="10" id="KW-1185">Reference proteome</keyword>
<dbReference type="PANTHER" id="PTHR43406:SF1">
    <property type="entry name" value="TRYPTOPHAN SYNTHASE ALPHA CHAIN, CHLOROPLASTIC"/>
    <property type="match status" value="1"/>
</dbReference>